<keyword evidence="2" id="KW-0560">Oxidoreductase</keyword>
<comment type="similarity">
    <text evidence="1">Belongs to the short-chain dehydrogenases/reductases (SDR) family.</text>
</comment>
<sequence length="288" mass="31309">MASSSAHSTSLSSKKSILITGCSSGIGLCAAHFLQDKGFQVIASARQQVDVDMLRQAGLTAVILDLGDEASIEAGVKNALQLTGGKLYGLFNNGAYGQPGALEDLPTQALRQQFESNLFGLHHLTRLVLPTMLAAGEGRIIQNSSILGLVALPYRGAYNASKFALEGYTDTLRLELHNTGVKVSLIEPGPIETRFRANSKRAFMQHIEMDNSRHQANYQQTLNRLDKPGPSSRYSLAPEACMAPLLDALTRQNPKVRYPETRPTIMMSYLRRLLSARALDKLLLKAGG</sequence>
<dbReference type="PANTHER" id="PTHR43976:SF16">
    <property type="entry name" value="SHORT-CHAIN DEHYDROGENASE_REDUCTASE FAMILY PROTEIN"/>
    <property type="match status" value="1"/>
</dbReference>
<dbReference type="InterPro" id="IPR036291">
    <property type="entry name" value="NAD(P)-bd_dom_sf"/>
</dbReference>
<organism evidence="3 4">
    <name type="scientific">Oceanisphaera pacifica</name>
    <dbReference type="NCBI Taxonomy" id="2818389"/>
    <lineage>
        <taxon>Bacteria</taxon>
        <taxon>Pseudomonadati</taxon>
        <taxon>Pseudomonadota</taxon>
        <taxon>Gammaproteobacteria</taxon>
        <taxon>Aeromonadales</taxon>
        <taxon>Aeromonadaceae</taxon>
        <taxon>Oceanisphaera</taxon>
    </lineage>
</organism>
<comment type="caution">
    <text evidence="3">The sequence shown here is derived from an EMBL/GenBank/DDBJ whole genome shotgun (WGS) entry which is preliminary data.</text>
</comment>
<dbReference type="PANTHER" id="PTHR43976">
    <property type="entry name" value="SHORT CHAIN DEHYDROGENASE"/>
    <property type="match status" value="1"/>
</dbReference>
<evidence type="ECO:0000256" key="2">
    <source>
        <dbReference type="ARBA" id="ARBA00023002"/>
    </source>
</evidence>
<dbReference type="NCBIfam" id="NF004649">
    <property type="entry name" value="PRK05993.1"/>
    <property type="match status" value="1"/>
</dbReference>
<dbReference type="InterPro" id="IPR051911">
    <property type="entry name" value="SDR_oxidoreductase"/>
</dbReference>
<dbReference type="InterPro" id="IPR002347">
    <property type="entry name" value="SDR_fam"/>
</dbReference>
<dbReference type="EMBL" id="JAGDFX010000003">
    <property type="protein sequence ID" value="MBO1518677.1"/>
    <property type="molecule type" value="Genomic_DNA"/>
</dbReference>
<dbReference type="Proteomes" id="UP000664882">
    <property type="component" value="Unassembled WGS sequence"/>
</dbReference>
<evidence type="ECO:0000313" key="3">
    <source>
        <dbReference type="EMBL" id="MBO1518677.1"/>
    </source>
</evidence>
<reference evidence="3 4" key="1">
    <citation type="submission" date="2021-03" db="EMBL/GenBank/DDBJ databases">
        <title>Oceanisphaera sp. nov., isolated from the intestine.</title>
        <authorList>
            <person name="Zhao L.-H."/>
            <person name="Shi L.-F."/>
        </authorList>
    </citation>
    <scope>NUCLEOTIDE SEQUENCE [LARGE SCALE GENOMIC DNA]</scope>
    <source>
        <strain evidence="3 4">DM8</strain>
    </source>
</reference>
<accession>A0ABS3NDL6</accession>
<dbReference type="Gene3D" id="3.40.50.720">
    <property type="entry name" value="NAD(P)-binding Rossmann-like Domain"/>
    <property type="match status" value="1"/>
</dbReference>
<dbReference type="InterPro" id="IPR020904">
    <property type="entry name" value="Sc_DH/Rdtase_CS"/>
</dbReference>
<dbReference type="CDD" id="cd05374">
    <property type="entry name" value="17beta-HSD-like_SDR_c"/>
    <property type="match status" value="1"/>
</dbReference>
<name>A0ABS3NDL6_9GAMM</name>
<evidence type="ECO:0000256" key="1">
    <source>
        <dbReference type="ARBA" id="ARBA00006484"/>
    </source>
</evidence>
<dbReference type="Pfam" id="PF00106">
    <property type="entry name" value="adh_short"/>
    <property type="match status" value="1"/>
</dbReference>
<dbReference type="RefSeq" id="WP_208004387.1">
    <property type="nucleotide sequence ID" value="NZ_JAGDFX010000003.1"/>
</dbReference>
<dbReference type="SUPFAM" id="SSF51735">
    <property type="entry name" value="NAD(P)-binding Rossmann-fold domains"/>
    <property type="match status" value="1"/>
</dbReference>
<keyword evidence="4" id="KW-1185">Reference proteome</keyword>
<dbReference type="PROSITE" id="PS00061">
    <property type="entry name" value="ADH_SHORT"/>
    <property type="match status" value="1"/>
</dbReference>
<evidence type="ECO:0000313" key="4">
    <source>
        <dbReference type="Proteomes" id="UP000664882"/>
    </source>
</evidence>
<protein>
    <submittedName>
        <fullName evidence="3">SDR family oxidoreductase</fullName>
    </submittedName>
</protein>
<dbReference type="PRINTS" id="PR00081">
    <property type="entry name" value="GDHRDH"/>
</dbReference>
<gene>
    <name evidence="3" type="ORF">J3U76_03325</name>
</gene>
<proteinExistence type="inferred from homology"/>